<comment type="caution">
    <text evidence="2">The sequence shown here is derived from an EMBL/GenBank/DDBJ whole genome shotgun (WGS) entry which is preliminary data.</text>
</comment>
<organism evidence="2 3">
    <name type="scientific">Kingdonia uniflora</name>
    <dbReference type="NCBI Taxonomy" id="39325"/>
    <lineage>
        <taxon>Eukaryota</taxon>
        <taxon>Viridiplantae</taxon>
        <taxon>Streptophyta</taxon>
        <taxon>Embryophyta</taxon>
        <taxon>Tracheophyta</taxon>
        <taxon>Spermatophyta</taxon>
        <taxon>Magnoliopsida</taxon>
        <taxon>Ranunculales</taxon>
        <taxon>Circaeasteraceae</taxon>
        <taxon>Kingdonia</taxon>
    </lineage>
</organism>
<keyword evidence="1" id="KW-0472">Membrane</keyword>
<gene>
    <name evidence="2" type="ORF">GIB67_037960</name>
</gene>
<proteinExistence type="predicted"/>
<name>A0A7J7LHD3_9MAGN</name>
<dbReference type="Proteomes" id="UP000541444">
    <property type="component" value="Unassembled WGS sequence"/>
</dbReference>
<keyword evidence="3" id="KW-1185">Reference proteome</keyword>
<sequence length="62" mass="7680">MLFNPTNYYHYFMFVISCKLPISYFRNYIFAYTYRISRHNLRNVKSDTILLGIRSCLRFHLF</sequence>
<dbReference type="AlphaFoldDB" id="A0A7J7LHD3"/>
<accession>A0A7J7LHD3</accession>
<keyword evidence="1" id="KW-0812">Transmembrane</keyword>
<feature type="transmembrane region" description="Helical" evidence="1">
    <location>
        <begin position="12"/>
        <end position="34"/>
    </location>
</feature>
<evidence type="ECO:0000313" key="3">
    <source>
        <dbReference type="Proteomes" id="UP000541444"/>
    </source>
</evidence>
<reference evidence="2 3" key="1">
    <citation type="journal article" date="2020" name="IScience">
        <title>Genome Sequencing of the Endangered Kingdonia uniflora (Circaeasteraceae, Ranunculales) Reveals Potential Mechanisms of Evolutionary Specialization.</title>
        <authorList>
            <person name="Sun Y."/>
            <person name="Deng T."/>
            <person name="Zhang A."/>
            <person name="Moore M.J."/>
            <person name="Landis J.B."/>
            <person name="Lin N."/>
            <person name="Zhang H."/>
            <person name="Zhang X."/>
            <person name="Huang J."/>
            <person name="Zhang X."/>
            <person name="Sun H."/>
            <person name="Wang H."/>
        </authorList>
    </citation>
    <scope>NUCLEOTIDE SEQUENCE [LARGE SCALE GENOMIC DNA]</scope>
    <source>
        <strain evidence="2">TB1705</strain>
        <tissue evidence="2">Leaf</tissue>
    </source>
</reference>
<evidence type="ECO:0000256" key="1">
    <source>
        <dbReference type="SAM" id="Phobius"/>
    </source>
</evidence>
<evidence type="ECO:0000313" key="2">
    <source>
        <dbReference type="EMBL" id="KAF6141992.1"/>
    </source>
</evidence>
<dbReference type="EMBL" id="JACGCM010002284">
    <property type="protein sequence ID" value="KAF6141992.1"/>
    <property type="molecule type" value="Genomic_DNA"/>
</dbReference>
<protein>
    <submittedName>
        <fullName evidence="2">Uncharacterized protein</fullName>
    </submittedName>
</protein>
<keyword evidence="1" id="KW-1133">Transmembrane helix</keyword>